<proteinExistence type="predicted"/>
<reference evidence="1 2" key="1">
    <citation type="journal article" date="2019" name="Int. J. Syst. Evol. Microbiol.">
        <title>The Global Catalogue of Microorganisms (GCM) 10K type strain sequencing project: providing services to taxonomists for standard genome sequencing and annotation.</title>
        <authorList>
            <consortium name="The Broad Institute Genomics Platform"/>
            <consortium name="The Broad Institute Genome Sequencing Center for Infectious Disease"/>
            <person name="Wu L."/>
            <person name="Ma J."/>
        </authorList>
    </citation>
    <scope>NUCLEOTIDE SEQUENCE [LARGE SCALE GENOMIC DNA]</scope>
    <source>
        <strain evidence="1 2">JCM 4524</strain>
    </source>
</reference>
<accession>A0ABN3QFY1</accession>
<name>A0ABN3QFY1_9ACTN</name>
<dbReference type="RefSeq" id="WP_344388006.1">
    <property type="nucleotide sequence ID" value="NZ_BAAASJ010000016.1"/>
</dbReference>
<sequence length="529" mass="57937">MTRTRSHEQPDVRPGHEDPHVIERTTAMVRRAPVDLPPPFGDNNIEREPLWYEFGAGCDEPAVPPWTWVAEPPMTSHVPPSPPACIHGGRRSELPRGTAEVLDGVPFPHGRVSTSDPEGALVRALVASFGVQWSDPDNVYNPHRGYASPRCLYPVQVFVDDGERWHLLEPERHALTALTSGSHHGRQRRIALSGRYTRIPRGYKWFRGSLVNLELGITLRSLALGLELFGLSGRVVLPHEGSAALLDELGLTPSWEWSLPVVIEIGPERVAQFPDAPETGGAPEEQPDDAALRDLVRVNRTQAFDDPPARMPPAVPAQLSSAPGALSMAELMWRRNSGRMPRGLLGMSGRRTRMPADSVADAIRWLDAPPPGPSLRAVSELVTLTAVIQDVEGHEDGIYRVRSGGAVLLSADRTAAARLEAEYGYGLSPDAGCDIRNASAIWFMSVKPRELFARFGPNGWSAAQYYCGWALHGLCLSTTAHGMFARPVRAFNEIPTQRILHLDPDEMIALAAVAGKPRHATHALLDIRV</sequence>
<keyword evidence="2" id="KW-1185">Reference proteome</keyword>
<evidence type="ECO:0000313" key="2">
    <source>
        <dbReference type="Proteomes" id="UP001500151"/>
    </source>
</evidence>
<dbReference type="Gene3D" id="3.40.109.10">
    <property type="entry name" value="NADH Oxidase"/>
    <property type="match status" value="1"/>
</dbReference>
<comment type="caution">
    <text evidence="1">The sequence shown here is derived from an EMBL/GenBank/DDBJ whole genome shotgun (WGS) entry which is preliminary data.</text>
</comment>
<evidence type="ECO:0000313" key="1">
    <source>
        <dbReference type="EMBL" id="GAA2625381.1"/>
    </source>
</evidence>
<organism evidence="1 2">
    <name type="scientific">Streptomyces vastus</name>
    <dbReference type="NCBI Taxonomy" id="285451"/>
    <lineage>
        <taxon>Bacteria</taxon>
        <taxon>Bacillati</taxon>
        <taxon>Actinomycetota</taxon>
        <taxon>Actinomycetes</taxon>
        <taxon>Kitasatosporales</taxon>
        <taxon>Streptomycetaceae</taxon>
        <taxon>Streptomyces</taxon>
    </lineage>
</organism>
<protein>
    <recommendedName>
        <fullName evidence="3">Nitroreductase domain-containing protein</fullName>
    </recommendedName>
</protein>
<dbReference type="InterPro" id="IPR000415">
    <property type="entry name" value="Nitroreductase-like"/>
</dbReference>
<gene>
    <name evidence="1" type="ORF">GCM10010307_12400</name>
</gene>
<dbReference type="EMBL" id="BAAASJ010000016">
    <property type="protein sequence ID" value="GAA2625381.1"/>
    <property type="molecule type" value="Genomic_DNA"/>
</dbReference>
<dbReference type="Proteomes" id="UP001500151">
    <property type="component" value="Unassembled WGS sequence"/>
</dbReference>
<evidence type="ECO:0008006" key="3">
    <source>
        <dbReference type="Google" id="ProtNLM"/>
    </source>
</evidence>